<organism evidence="2 3">
    <name type="scientific">Moheibacter stercoris</name>
    <dbReference type="NCBI Taxonomy" id="1628251"/>
    <lineage>
        <taxon>Bacteria</taxon>
        <taxon>Pseudomonadati</taxon>
        <taxon>Bacteroidota</taxon>
        <taxon>Flavobacteriia</taxon>
        <taxon>Flavobacteriales</taxon>
        <taxon>Weeksellaceae</taxon>
        <taxon>Moheibacter</taxon>
    </lineage>
</organism>
<name>A0ABV2LTD9_9FLAO</name>
<dbReference type="GO" id="GO:0000428">
    <property type="term" value="C:DNA-directed RNA polymerase complex"/>
    <property type="evidence" value="ECO:0007669"/>
    <property type="project" value="UniProtKB-KW"/>
</dbReference>
<comment type="caution">
    <text evidence="2">The sequence shown here is derived from an EMBL/GenBank/DDBJ whole genome shotgun (WGS) entry which is preliminary data.</text>
</comment>
<keyword evidence="2" id="KW-0804">Transcription</keyword>
<reference evidence="2 3" key="1">
    <citation type="submission" date="2024-06" db="EMBL/GenBank/DDBJ databases">
        <title>Genomic Encyclopedia of Type Strains, Phase IV (KMG-IV): sequencing the most valuable type-strain genomes for metagenomic binning, comparative biology and taxonomic classification.</title>
        <authorList>
            <person name="Goeker M."/>
        </authorList>
    </citation>
    <scope>NUCLEOTIDE SEQUENCE [LARGE SCALE GENOMIC DNA]</scope>
    <source>
        <strain evidence="2 3">DSM 29388</strain>
    </source>
</reference>
<accession>A0ABV2LTD9</accession>
<dbReference type="Pfam" id="PF12867">
    <property type="entry name" value="DinB_2"/>
    <property type="match status" value="1"/>
</dbReference>
<protein>
    <submittedName>
        <fullName evidence="2">DNA-directed RNA polymerase subunit H (RpoH/RPB5)</fullName>
    </submittedName>
</protein>
<evidence type="ECO:0000259" key="1">
    <source>
        <dbReference type="Pfam" id="PF12867"/>
    </source>
</evidence>
<proteinExistence type="predicted"/>
<dbReference type="Proteomes" id="UP001549146">
    <property type="component" value="Unassembled WGS sequence"/>
</dbReference>
<dbReference type="InterPro" id="IPR034660">
    <property type="entry name" value="DinB/YfiT-like"/>
</dbReference>
<dbReference type="InterPro" id="IPR024775">
    <property type="entry name" value="DinB-like"/>
</dbReference>
<dbReference type="RefSeq" id="WP_354506047.1">
    <property type="nucleotide sequence ID" value="NZ_JBEPMO010000001.1"/>
</dbReference>
<dbReference type="SUPFAM" id="SSF109854">
    <property type="entry name" value="DinB/YfiT-like putative metalloenzymes"/>
    <property type="match status" value="1"/>
</dbReference>
<dbReference type="EMBL" id="JBEPMO010000001">
    <property type="protein sequence ID" value="MET3730713.1"/>
    <property type="molecule type" value="Genomic_DNA"/>
</dbReference>
<evidence type="ECO:0000313" key="2">
    <source>
        <dbReference type="EMBL" id="MET3730713.1"/>
    </source>
</evidence>
<keyword evidence="3" id="KW-1185">Reference proteome</keyword>
<gene>
    <name evidence="2" type="ORF">ABID46_000265</name>
</gene>
<evidence type="ECO:0000313" key="3">
    <source>
        <dbReference type="Proteomes" id="UP001549146"/>
    </source>
</evidence>
<sequence>MKFNSVQLLEELKELTENHVLLVNKWKELPRENWVQRPNENSWNALECLEHLNYYGNFYLPEIEQQMKSSNFSHSEHFHSGILGNYFAKSMLPKSKGGKMKTFKEMNPIGKNLDHSVIEHFISQQEKLRELLNLAHQKNLTKIKTSISISKRIKLRLGDTLRIVIYHNERHLQQAEKTLFG</sequence>
<keyword evidence="2" id="KW-0240">DNA-directed RNA polymerase</keyword>
<feature type="domain" description="DinB-like" evidence="1">
    <location>
        <begin position="22"/>
        <end position="175"/>
    </location>
</feature>
<dbReference type="Gene3D" id="1.20.120.450">
    <property type="entry name" value="dinb family like domain"/>
    <property type="match status" value="1"/>
</dbReference>